<keyword evidence="3" id="KW-1185">Reference proteome</keyword>
<dbReference type="EnsemblMetazoa" id="ISCW016645-RA">
    <property type="protein sequence ID" value="ISCW016645-PA"/>
    <property type="gene ID" value="ISCW016645"/>
</dbReference>
<dbReference type="AlphaFoldDB" id="B7P8N4"/>
<reference evidence="1 3" key="1">
    <citation type="submission" date="2008-03" db="EMBL/GenBank/DDBJ databases">
        <title>Annotation of Ixodes scapularis.</title>
        <authorList>
            <consortium name="Ixodes scapularis Genome Project Consortium"/>
            <person name="Caler E."/>
            <person name="Hannick L.I."/>
            <person name="Bidwell S."/>
            <person name="Joardar V."/>
            <person name="Thiagarajan M."/>
            <person name="Amedeo P."/>
            <person name="Galinsky K.J."/>
            <person name="Schobel S."/>
            <person name="Inman J."/>
            <person name="Hostetler J."/>
            <person name="Miller J."/>
            <person name="Hammond M."/>
            <person name="Megy K."/>
            <person name="Lawson D."/>
            <person name="Kodira C."/>
            <person name="Sutton G."/>
            <person name="Meyer J."/>
            <person name="Hill C.A."/>
            <person name="Birren B."/>
            <person name="Nene V."/>
            <person name="Collins F."/>
            <person name="Alarcon-Chaidez F."/>
            <person name="Wikel S."/>
            <person name="Strausberg R."/>
        </authorList>
    </citation>
    <scope>NUCLEOTIDE SEQUENCE [LARGE SCALE GENOMIC DNA]</scope>
    <source>
        <strain evidence="3">Wikel</strain>
        <strain evidence="1">Wikel colony</strain>
    </source>
</reference>
<dbReference type="HOGENOM" id="CLU_872320_0_0_1"/>
<dbReference type="VEuPathDB" id="VectorBase:ISCI016645"/>
<dbReference type="InParanoid" id="B7P8N4"/>
<evidence type="ECO:0000313" key="1">
    <source>
        <dbReference type="EMBL" id="EEC02956.1"/>
    </source>
</evidence>
<dbReference type="EMBL" id="ABJB010268548">
    <property type="status" value="NOT_ANNOTATED_CDS"/>
    <property type="molecule type" value="Genomic_DNA"/>
</dbReference>
<dbReference type="VEuPathDB" id="VectorBase:ISCW016645"/>
<evidence type="ECO:0000313" key="3">
    <source>
        <dbReference type="Proteomes" id="UP000001555"/>
    </source>
</evidence>
<evidence type="ECO:0000313" key="2">
    <source>
        <dbReference type="EnsemblMetazoa" id="ISCW016645-PA"/>
    </source>
</evidence>
<accession>B7P8N4</accession>
<protein>
    <submittedName>
        <fullName evidence="1 2">Uncharacterized protein</fullName>
    </submittedName>
</protein>
<dbReference type="PaxDb" id="6945-B7P8N4"/>
<dbReference type="EMBL" id="DS658583">
    <property type="protein sequence ID" value="EEC02956.1"/>
    <property type="molecule type" value="Genomic_DNA"/>
</dbReference>
<dbReference type="Proteomes" id="UP000001555">
    <property type="component" value="Unassembled WGS sequence"/>
</dbReference>
<sequence>MGEPISPATFGVLERYHRRVQNQILKLKEQDDWKCYCVEHKIPVQCADLPTGTKKTAIRKTAQPQKKAPSRVCRKSTASSPAYSVKSLAEQLKVYYNQLEKLSADYCGVDSKKAAAQGSGVDNAKPNLVDVGTSPIDDANWELEVNERILDKTFRVMLNSDPNERFCVVKKERVFRSPDSHRWQAGPVPSQQDQVKVTSKSEAQECDAPEQKQELAARFLDNATQCCGEAPESKPPIALDVPDHLEVDIERYKTAIGSQMRWKKPFSELKDVKNPWTFIENASNDILEGAMESVLLELEEIFGCVVDELLEQEFLEPLP</sequence>
<organism>
    <name type="scientific">Ixodes scapularis</name>
    <name type="common">Black-legged tick</name>
    <name type="synonym">Deer tick</name>
    <dbReference type="NCBI Taxonomy" id="6945"/>
    <lineage>
        <taxon>Eukaryota</taxon>
        <taxon>Metazoa</taxon>
        <taxon>Ecdysozoa</taxon>
        <taxon>Arthropoda</taxon>
        <taxon>Chelicerata</taxon>
        <taxon>Arachnida</taxon>
        <taxon>Acari</taxon>
        <taxon>Parasitiformes</taxon>
        <taxon>Ixodida</taxon>
        <taxon>Ixodoidea</taxon>
        <taxon>Ixodidae</taxon>
        <taxon>Ixodinae</taxon>
        <taxon>Ixodes</taxon>
    </lineage>
</organism>
<reference evidence="2" key="2">
    <citation type="submission" date="2020-05" db="UniProtKB">
        <authorList>
            <consortium name="EnsemblMetazoa"/>
        </authorList>
    </citation>
    <scope>IDENTIFICATION</scope>
    <source>
        <strain evidence="2">wikel</strain>
    </source>
</reference>
<proteinExistence type="predicted"/>
<name>B7P8N4_IXOSC</name>
<gene>
    <name evidence="1" type="ORF">IscW_ISCW016645</name>
</gene>